<dbReference type="Gene3D" id="3.30.460.10">
    <property type="entry name" value="Beta Polymerase, domain 2"/>
    <property type="match status" value="1"/>
</dbReference>
<evidence type="ECO:0000313" key="1">
    <source>
        <dbReference type="EMBL" id="KAA9346790.1"/>
    </source>
</evidence>
<organism evidence="1 2">
    <name type="scientific">Larkinella humicola</name>
    <dbReference type="NCBI Taxonomy" id="2607654"/>
    <lineage>
        <taxon>Bacteria</taxon>
        <taxon>Pseudomonadati</taxon>
        <taxon>Bacteroidota</taxon>
        <taxon>Cytophagia</taxon>
        <taxon>Cytophagales</taxon>
        <taxon>Spirosomataceae</taxon>
        <taxon>Larkinella</taxon>
    </lineage>
</organism>
<dbReference type="PANTHER" id="PTHR34822:SF1">
    <property type="entry name" value="GRPB FAMILY PROTEIN"/>
    <property type="match status" value="1"/>
</dbReference>
<dbReference type="InterPro" id="IPR043519">
    <property type="entry name" value="NT_sf"/>
</dbReference>
<dbReference type="RefSeq" id="WP_150881048.1">
    <property type="nucleotide sequence ID" value="NZ_VTWS01000009.1"/>
</dbReference>
<proteinExistence type="predicted"/>
<dbReference type="SUPFAM" id="SSF81301">
    <property type="entry name" value="Nucleotidyltransferase"/>
    <property type="match status" value="1"/>
</dbReference>
<dbReference type="PANTHER" id="PTHR34822">
    <property type="entry name" value="GRPB DOMAIN PROTEIN (AFU_ORTHOLOGUE AFUA_1G01530)"/>
    <property type="match status" value="1"/>
</dbReference>
<comment type="caution">
    <text evidence="1">The sequence shown here is derived from an EMBL/GenBank/DDBJ whole genome shotgun (WGS) entry which is preliminary data.</text>
</comment>
<protein>
    <submittedName>
        <fullName evidence="1">GrpB family protein</fullName>
    </submittedName>
</protein>
<reference evidence="1 2" key="1">
    <citation type="submission" date="2019-09" db="EMBL/GenBank/DDBJ databases">
        <title>Genome Sequence of Larkinella sp MA1.</title>
        <authorList>
            <person name="Srinivasan S."/>
        </authorList>
    </citation>
    <scope>NUCLEOTIDE SEQUENCE [LARGE SCALE GENOMIC DNA]</scope>
    <source>
        <strain evidence="1 2">MA1</strain>
    </source>
</reference>
<sequence>MILEKYTSNWIKNFTDIQREIEPSLDGIDYSIEHVGSTSVPHLDSKPIIDIDIIYSDTSDFEKIKARLEKLGYYHNGNQGIQDRDVFKRNGKLANTILDTIKHHLYVCPIDSKALERHILSRNFLRKNEWARVKYQQMKYDLADQANQDRKAYATLKELYSNDFIDSIIEEEKIYHV</sequence>
<dbReference type="EMBL" id="VTWS01000009">
    <property type="protein sequence ID" value="KAA9346790.1"/>
    <property type="molecule type" value="Genomic_DNA"/>
</dbReference>
<gene>
    <name evidence="1" type="ORF">F0P93_27715</name>
</gene>
<dbReference type="Pfam" id="PF04229">
    <property type="entry name" value="GrpB"/>
    <property type="match status" value="1"/>
</dbReference>
<keyword evidence="2" id="KW-1185">Reference proteome</keyword>
<accession>A0A5N1JCU5</accession>
<dbReference type="AlphaFoldDB" id="A0A5N1JCU5"/>
<name>A0A5N1JCU5_9BACT</name>
<dbReference type="Proteomes" id="UP000326344">
    <property type="component" value="Unassembled WGS sequence"/>
</dbReference>
<dbReference type="InterPro" id="IPR007344">
    <property type="entry name" value="GrpB/CoaE"/>
</dbReference>
<evidence type="ECO:0000313" key="2">
    <source>
        <dbReference type="Proteomes" id="UP000326344"/>
    </source>
</evidence>